<sequence length="319" mass="33752">MWPGKQPPEGGQEPQQQPAGQRSNPYLQPGYHQPSPFQQPHASNAPPQHAGMPAPPPPSGGRNRSTIVAIIAATAVVAAATATGFFLLGSGEDHRAGTDPVKTSSPQASPNNPRAGDAETATVKGWKVVVNPSQGIAFDVPPQWALQSPGWVTYVSENDDPEDTPLIGMRAPAYLKEQWCTSDEDKDGTAEDTPLAVAGSRGNNGARSTEEIAGSDPKTWVYGQFTQPDKTKVRPGTVEPFTTTSGIKGSLGTAWSVGVKKSQKCSTDGKAWTFAFKNAQGDLASWSFFGAKGVSDEVPEATIRKIASTVRLYKDPLDS</sequence>
<feature type="region of interest" description="Disordered" evidence="1">
    <location>
        <begin position="1"/>
        <end position="63"/>
    </location>
</feature>
<feature type="domain" description="DUF8017" evidence="3">
    <location>
        <begin position="120"/>
        <end position="314"/>
    </location>
</feature>
<feature type="region of interest" description="Disordered" evidence="1">
    <location>
        <begin position="95"/>
        <end position="119"/>
    </location>
</feature>
<protein>
    <recommendedName>
        <fullName evidence="3">DUF8017 domain-containing protein</fullName>
    </recommendedName>
</protein>
<dbReference type="EMBL" id="JAGTPG010000002">
    <property type="protein sequence ID" value="MBR8643175.1"/>
    <property type="molecule type" value="Genomic_DNA"/>
</dbReference>
<keyword evidence="2" id="KW-0472">Membrane</keyword>
<accession>A0A941FF61</accession>
<evidence type="ECO:0000313" key="5">
    <source>
        <dbReference type="Proteomes" id="UP000682308"/>
    </source>
</evidence>
<evidence type="ECO:0000313" key="4">
    <source>
        <dbReference type="EMBL" id="MBR8643175.1"/>
    </source>
</evidence>
<evidence type="ECO:0000256" key="1">
    <source>
        <dbReference type="SAM" id="MobiDB-lite"/>
    </source>
</evidence>
<feature type="transmembrane region" description="Helical" evidence="2">
    <location>
        <begin position="67"/>
        <end position="88"/>
    </location>
</feature>
<dbReference type="Pfam" id="PF26056">
    <property type="entry name" value="DUF8017"/>
    <property type="match status" value="1"/>
</dbReference>
<name>A0A941FF61_9ACTN</name>
<keyword evidence="2" id="KW-0812">Transmembrane</keyword>
<feature type="region of interest" description="Disordered" evidence="1">
    <location>
        <begin position="183"/>
        <end position="211"/>
    </location>
</feature>
<feature type="compositionally biased region" description="Polar residues" evidence="1">
    <location>
        <begin position="101"/>
        <end position="112"/>
    </location>
</feature>
<keyword evidence="2" id="KW-1133">Transmembrane helix</keyword>
<dbReference type="AlphaFoldDB" id="A0A941FF61"/>
<dbReference type="InterPro" id="IPR058330">
    <property type="entry name" value="DUF8017"/>
</dbReference>
<feature type="compositionally biased region" description="Low complexity" evidence="1">
    <location>
        <begin position="1"/>
        <end position="21"/>
    </location>
</feature>
<evidence type="ECO:0000256" key="2">
    <source>
        <dbReference type="SAM" id="Phobius"/>
    </source>
</evidence>
<organism evidence="4 5">
    <name type="scientific">Streptomyces tuirus</name>
    <dbReference type="NCBI Taxonomy" id="68278"/>
    <lineage>
        <taxon>Bacteria</taxon>
        <taxon>Bacillati</taxon>
        <taxon>Actinomycetota</taxon>
        <taxon>Actinomycetes</taxon>
        <taxon>Kitasatosporales</taxon>
        <taxon>Streptomycetaceae</taxon>
        <taxon>Streptomyces</taxon>
    </lineage>
</organism>
<gene>
    <name evidence="4" type="ORF">KEF29_37215</name>
</gene>
<dbReference type="Proteomes" id="UP000682308">
    <property type="component" value="Unassembled WGS sequence"/>
</dbReference>
<comment type="caution">
    <text evidence="4">The sequence shown here is derived from an EMBL/GenBank/DDBJ whole genome shotgun (WGS) entry which is preliminary data.</text>
</comment>
<evidence type="ECO:0000259" key="3">
    <source>
        <dbReference type="Pfam" id="PF26056"/>
    </source>
</evidence>
<proteinExistence type="predicted"/>
<reference evidence="4 5" key="1">
    <citation type="submission" date="2021-04" db="EMBL/GenBank/DDBJ databases">
        <title>Characterization of the biosynthetic gene cluster of new lipopeptides with antitumor activity in the genome of the marine Streptomyces PHM034.</title>
        <authorList>
            <person name="Ceniceros A."/>
            <person name="Canedo L."/>
            <person name="Mendez C."/>
            <person name="Olano C."/>
            <person name="Schleissner C."/>
            <person name="Cuevas C."/>
            <person name="De La Calle F."/>
            <person name="Salas J.A."/>
        </authorList>
    </citation>
    <scope>NUCLEOTIDE SEQUENCE [LARGE SCALE GENOMIC DNA]</scope>
    <source>
        <strain evidence="4 5">PHM034</strain>
    </source>
</reference>
<keyword evidence="5" id="KW-1185">Reference proteome</keyword>